<keyword evidence="8" id="KW-1185">Reference proteome</keyword>
<organism evidence="7 8">
    <name type="scientific">Asbolus verrucosus</name>
    <name type="common">Desert ironclad beetle</name>
    <dbReference type="NCBI Taxonomy" id="1661398"/>
    <lineage>
        <taxon>Eukaryota</taxon>
        <taxon>Metazoa</taxon>
        <taxon>Ecdysozoa</taxon>
        <taxon>Arthropoda</taxon>
        <taxon>Hexapoda</taxon>
        <taxon>Insecta</taxon>
        <taxon>Pterygota</taxon>
        <taxon>Neoptera</taxon>
        <taxon>Endopterygota</taxon>
        <taxon>Coleoptera</taxon>
        <taxon>Polyphaga</taxon>
        <taxon>Cucujiformia</taxon>
        <taxon>Tenebrionidae</taxon>
        <taxon>Pimeliinae</taxon>
        <taxon>Asbolus</taxon>
    </lineage>
</organism>
<dbReference type="GO" id="GO:0090482">
    <property type="term" value="F:vitamin transmembrane transporter activity"/>
    <property type="evidence" value="ECO:0007669"/>
    <property type="project" value="InterPro"/>
</dbReference>
<protein>
    <submittedName>
        <fullName evidence="7">Folate carrier and/or Ank 2 domain containing protein</fullName>
    </submittedName>
</protein>
<keyword evidence="6" id="KW-0472">Membrane</keyword>
<keyword evidence="6" id="KW-0812">Transmembrane</keyword>
<feature type="transmembrane region" description="Helical" evidence="6">
    <location>
        <begin position="356"/>
        <end position="380"/>
    </location>
</feature>
<dbReference type="Pfam" id="PF12796">
    <property type="entry name" value="Ank_2"/>
    <property type="match status" value="2"/>
</dbReference>
<evidence type="ECO:0000256" key="6">
    <source>
        <dbReference type="SAM" id="Phobius"/>
    </source>
</evidence>
<evidence type="ECO:0000313" key="7">
    <source>
        <dbReference type="EMBL" id="RZC36906.1"/>
    </source>
</evidence>
<evidence type="ECO:0000256" key="4">
    <source>
        <dbReference type="PROSITE-ProRule" id="PRU00023"/>
    </source>
</evidence>
<keyword evidence="2" id="KW-0677">Repeat</keyword>
<dbReference type="PROSITE" id="PS50297">
    <property type="entry name" value="ANK_REP_REGION"/>
    <property type="match status" value="2"/>
</dbReference>
<dbReference type="PANTHER" id="PTHR46680">
    <property type="entry name" value="NF-KAPPA-B INHIBITOR ALPHA"/>
    <property type="match status" value="1"/>
</dbReference>
<feature type="repeat" description="ANK" evidence="4">
    <location>
        <begin position="116"/>
        <end position="148"/>
    </location>
</feature>
<dbReference type="Pfam" id="PF01770">
    <property type="entry name" value="Folate_carrier"/>
    <property type="match status" value="2"/>
</dbReference>
<feature type="non-terminal residue" evidence="7">
    <location>
        <position position="488"/>
    </location>
</feature>
<feature type="transmembrane region" description="Helical" evidence="6">
    <location>
        <begin position="324"/>
        <end position="344"/>
    </location>
</feature>
<reference evidence="7 8" key="1">
    <citation type="submission" date="2017-03" db="EMBL/GenBank/DDBJ databases">
        <title>Genome of the blue death feigning beetle - Asbolus verrucosus.</title>
        <authorList>
            <person name="Rider S.D."/>
        </authorList>
    </citation>
    <scope>NUCLEOTIDE SEQUENCE [LARGE SCALE GENOMIC DNA]</scope>
    <source>
        <strain evidence="7">Butters</strain>
        <tissue evidence="7">Head and leg muscle</tissue>
    </source>
</reference>
<feature type="transmembrane region" description="Helical" evidence="6">
    <location>
        <begin position="469"/>
        <end position="487"/>
    </location>
</feature>
<dbReference type="InterPro" id="IPR051070">
    <property type="entry name" value="NF-kappa-B_inhibitor"/>
</dbReference>
<dbReference type="Proteomes" id="UP000292052">
    <property type="component" value="Unassembled WGS sequence"/>
</dbReference>
<proteinExistence type="inferred from homology"/>
<dbReference type="SUPFAM" id="SSF48403">
    <property type="entry name" value="Ankyrin repeat"/>
    <property type="match status" value="1"/>
</dbReference>
<name>A0A482VW14_ASBVE</name>
<keyword evidence="6" id="KW-1133">Transmembrane helix</keyword>
<gene>
    <name evidence="7" type="ORF">BDFB_007756</name>
</gene>
<feature type="transmembrane region" description="Helical" evidence="6">
    <location>
        <begin position="386"/>
        <end position="408"/>
    </location>
</feature>
<dbReference type="PROSITE" id="PS50088">
    <property type="entry name" value="ANK_REPEAT"/>
    <property type="match status" value="2"/>
</dbReference>
<dbReference type="GO" id="GO:0016020">
    <property type="term" value="C:membrane"/>
    <property type="evidence" value="ECO:0007669"/>
    <property type="project" value="InterPro"/>
</dbReference>
<dbReference type="Gene3D" id="1.25.40.20">
    <property type="entry name" value="Ankyrin repeat-containing domain"/>
    <property type="match status" value="1"/>
</dbReference>
<feature type="repeat" description="ANK" evidence="4">
    <location>
        <begin position="219"/>
        <end position="251"/>
    </location>
</feature>
<comment type="caution">
    <text evidence="7">The sequence shown here is derived from an EMBL/GenBank/DDBJ whole genome shotgun (WGS) entry which is preliminary data.</text>
</comment>
<keyword evidence="3 4" id="KW-0040">ANK repeat</keyword>
<dbReference type="AlphaFoldDB" id="A0A482VW14"/>
<evidence type="ECO:0000256" key="3">
    <source>
        <dbReference type="ARBA" id="ARBA00023043"/>
    </source>
</evidence>
<sequence>MRVAGVRSFNRLMPSQSMDMERNEANSSPDLGIESDHGRFSSLETHLNVQRPLLQTLELTESMSNLLDVENNQVQEVVCVDDDNNTKLHYAAALGNYEEAQKEIAFGRKLDSENYLGWTPLMMAIRNGNMAIVTLLLERGADATKRNKFGMNVFLISVASGDLDILEKILNHLLCGGISRQSLQKTVSPISLAIMFSHPNIFKYLIERSFDVNTATPTTGITPLMFAAAMSNHKAIKKLLQHKADMRQKNYLGKTASEIIESRNQRIEIDNINKQKPPHLPVIVISPHTPNLQLTPYTVANGTQNARKSSNTRTPNLFCTTPNVFFGGLMATEIMYHASIYVCYDTNKNYLRLTSYIRAVPLASKMVSALLAQIIITQGWLNYEMLAFLGVPVSIQAAFVFLHLPLVFEDELTDGSKISWFKSQFKKTFDREHIPKWALWSALSLCGYAQVSIAMQHLWKETQLKNGEIIYNGAVEGILALVALVGVL</sequence>
<dbReference type="GO" id="GO:0051059">
    <property type="term" value="F:NF-kappaB binding"/>
    <property type="evidence" value="ECO:0007669"/>
    <property type="project" value="TreeGrafter"/>
</dbReference>
<evidence type="ECO:0000256" key="5">
    <source>
        <dbReference type="SAM" id="MobiDB-lite"/>
    </source>
</evidence>
<dbReference type="InterPro" id="IPR002110">
    <property type="entry name" value="Ankyrin_rpt"/>
</dbReference>
<comment type="similarity">
    <text evidence="1">Belongs to the reduced folate carrier (RFC) transporter (TC 2.A.48) family.</text>
</comment>
<dbReference type="EMBL" id="QDEB01057652">
    <property type="protein sequence ID" value="RZC36906.1"/>
    <property type="molecule type" value="Genomic_DNA"/>
</dbReference>
<dbReference type="SMART" id="SM00248">
    <property type="entry name" value="ANK"/>
    <property type="match status" value="5"/>
</dbReference>
<dbReference type="GO" id="GO:0005829">
    <property type="term" value="C:cytosol"/>
    <property type="evidence" value="ECO:0007669"/>
    <property type="project" value="TreeGrafter"/>
</dbReference>
<dbReference type="STRING" id="1661398.A0A482VW14"/>
<dbReference type="GO" id="GO:0071356">
    <property type="term" value="P:cellular response to tumor necrosis factor"/>
    <property type="evidence" value="ECO:0007669"/>
    <property type="project" value="TreeGrafter"/>
</dbReference>
<dbReference type="InterPro" id="IPR002666">
    <property type="entry name" value="Folate_carrier"/>
</dbReference>
<accession>A0A482VW14</accession>
<evidence type="ECO:0000256" key="2">
    <source>
        <dbReference type="ARBA" id="ARBA00022737"/>
    </source>
</evidence>
<feature type="region of interest" description="Disordered" evidence="5">
    <location>
        <begin position="1"/>
        <end position="37"/>
    </location>
</feature>
<feature type="transmembrane region" description="Helical" evidence="6">
    <location>
        <begin position="437"/>
        <end position="457"/>
    </location>
</feature>
<dbReference type="InterPro" id="IPR036770">
    <property type="entry name" value="Ankyrin_rpt-contain_sf"/>
</dbReference>
<evidence type="ECO:0000313" key="8">
    <source>
        <dbReference type="Proteomes" id="UP000292052"/>
    </source>
</evidence>
<dbReference type="PANTHER" id="PTHR46680:SF3">
    <property type="entry name" value="NF-KAPPA-B INHIBITOR CACTUS"/>
    <property type="match status" value="1"/>
</dbReference>
<dbReference type="OrthoDB" id="539213at2759"/>
<evidence type="ECO:0000256" key="1">
    <source>
        <dbReference type="ARBA" id="ARBA00005773"/>
    </source>
</evidence>